<evidence type="ECO:0000256" key="5">
    <source>
        <dbReference type="ARBA" id="ARBA00023077"/>
    </source>
</evidence>
<dbReference type="InterPro" id="IPR008969">
    <property type="entry name" value="CarboxyPept-like_regulatory"/>
</dbReference>
<dbReference type="Gene3D" id="2.40.170.20">
    <property type="entry name" value="TonB-dependent receptor, beta-barrel domain"/>
    <property type="match status" value="1"/>
</dbReference>
<evidence type="ECO:0000313" key="13">
    <source>
        <dbReference type="Proteomes" id="UP000032361"/>
    </source>
</evidence>
<accession>A0A0D7VXF4</accession>
<dbReference type="Gene3D" id="2.60.40.1120">
    <property type="entry name" value="Carboxypeptidase-like, regulatory domain"/>
    <property type="match status" value="1"/>
</dbReference>
<evidence type="ECO:0000259" key="10">
    <source>
        <dbReference type="Pfam" id="PF00593"/>
    </source>
</evidence>
<evidence type="ECO:0000256" key="8">
    <source>
        <dbReference type="PROSITE-ProRule" id="PRU01360"/>
    </source>
</evidence>
<keyword evidence="6 8" id="KW-0472">Membrane</keyword>
<dbReference type="AlphaFoldDB" id="A0A0D7VXF4"/>
<dbReference type="PATRIC" id="fig|1382798.3.peg.2264"/>
<proteinExistence type="inferred from homology"/>
<dbReference type="SUPFAM" id="SSF56935">
    <property type="entry name" value="Porins"/>
    <property type="match status" value="1"/>
</dbReference>
<feature type="domain" description="TonB-dependent receptor-like beta-barrel" evidence="10">
    <location>
        <begin position="448"/>
        <end position="1073"/>
    </location>
</feature>
<dbReference type="InterPro" id="IPR036942">
    <property type="entry name" value="Beta-barrel_TonB_sf"/>
</dbReference>
<keyword evidence="7 8" id="KW-0998">Cell outer membrane</keyword>
<dbReference type="Gene3D" id="2.170.130.10">
    <property type="entry name" value="TonB-dependent receptor, plug domain"/>
    <property type="match status" value="1"/>
</dbReference>
<dbReference type="InterPro" id="IPR000531">
    <property type="entry name" value="Beta-barrel_TonB"/>
</dbReference>
<comment type="subcellular location">
    <subcellularLocation>
        <location evidence="1 8">Cell outer membrane</location>
        <topology evidence="1 8">Multi-pass membrane protein</topology>
    </subcellularLocation>
</comment>
<dbReference type="InterPro" id="IPR012910">
    <property type="entry name" value="Plug_dom"/>
</dbReference>
<dbReference type="NCBIfam" id="TIGR04057">
    <property type="entry name" value="SusC_RagA_signa"/>
    <property type="match status" value="1"/>
</dbReference>
<gene>
    <name evidence="12" type="ORF">PK35_16270</name>
</gene>
<protein>
    <recommendedName>
        <fullName evidence="14">TonB-dependent receptor</fullName>
    </recommendedName>
</protein>
<evidence type="ECO:0000256" key="7">
    <source>
        <dbReference type="ARBA" id="ARBA00023237"/>
    </source>
</evidence>
<evidence type="ECO:0008006" key="14">
    <source>
        <dbReference type="Google" id="ProtNLM"/>
    </source>
</evidence>
<comment type="similarity">
    <text evidence="8 9">Belongs to the TonB-dependent receptor family.</text>
</comment>
<organism evidence="12 13">
    <name type="scientific">Neotamlana nanhaiensis</name>
    <dbReference type="NCBI Taxonomy" id="1382798"/>
    <lineage>
        <taxon>Bacteria</taxon>
        <taxon>Pseudomonadati</taxon>
        <taxon>Bacteroidota</taxon>
        <taxon>Flavobacteriia</taxon>
        <taxon>Flavobacteriales</taxon>
        <taxon>Flavobacteriaceae</taxon>
        <taxon>Neotamlana</taxon>
    </lineage>
</organism>
<comment type="caution">
    <text evidence="12">The sequence shown here is derived from an EMBL/GenBank/DDBJ whole genome shotgun (WGS) entry which is preliminary data.</text>
</comment>
<dbReference type="GO" id="GO:0009279">
    <property type="term" value="C:cell outer membrane"/>
    <property type="evidence" value="ECO:0007669"/>
    <property type="project" value="UniProtKB-SubCell"/>
</dbReference>
<name>A0A0D7VXF4_9FLAO</name>
<keyword evidence="13" id="KW-1185">Reference proteome</keyword>
<evidence type="ECO:0000256" key="4">
    <source>
        <dbReference type="ARBA" id="ARBA00022692"/>
    </source>
</evidence>
<dbReference type="InterPro" id="IPR039426">
    <property type="entry name" value="TonB-dep_rcpt-like"/>
</dbReference>
<evidence type="ECO:0000259" key="11">
    <source>
        <dbReference type="Pfam" id="PF07715"/>
    </source>
</evidence>
<dbReference type="NCBIfam" id="TIGR04056">
    <property type="entry name" value="OMP_RagA_SusC"/>
    <property type="match status" value="1"/>
</dbReference>
<evidence type="ECO:0000256" key="9">
    <source>
        <dbReference type="RuleBase" id="RU003357"/>
    </source>
</evidence>
<dbReference type="FunFam" id="2.60.40.1120:FF:000003">
    <property type="entry name" value="Outer membrane protein Omp121"/>
    <property type="match status" value="1"/>
</dbReference>
<dbReference type="InterPro" id="IPR023997">
    <property type="entry name" value="TonB-dep_OMP_SusC/RagA_CS"/>
</dbReference>
<reference evidence="12 13" key="1">
    <citation type="journal article" date="2015" name="Antonie Van Leeuwenhoek">
        <title>Tamlana nanhaiensis sp. nov., isolated from surface seawater collected from the South China Sea.</title>
        <authorList>
            <person name="Liu X."/>
            <person name="Lai Q."/>
            <person name="Du Y."/>
            <person name="Li G."/>
            <person name="Sun F."/>
            <person name="Shao Z."/>
        </authorList>
    </citation>
    <scope>NUCLEOTIDE SEQUENCE [LARGE SCALE GENOMIC DNA]</scope>
    <source>
        <strain evidence="12 13">FHC16</strain>
    </source>
</reference>
<dbReference type="Pfam" id="PF07715">
    <property type="entry name" value="Plug"/>
    <property type="match status" value="1"/>
</dbReference>
<dbReference type="SUPFAM" id="SSF49464">
    <property type="entry name" value="Carboxypeptidase regulatory domain-like"/>
    <property type="match status" value="1"/>
</dbReference>
<feature type="domain" description="TonB-dependent receptor plug" evidence="11">
    <location>
        <begin position="149"/>
        <end position="253"/>
    </location>
</feature>
<dbReference type="PROSITE" id="PS52016">
    <property type="entry name" value="TONB_DEPENDENT_REC_3"/>
    <property type="match status" value="1"/>
</dbReference>
<evidence type="ECO:0000256" key="6">
    <source>
        <dbReference type="ARBA" id="ARBA00023136"/>
    </source>
</evidence>
<dbReference type="InterPro" id="IPR037066">
    <property type="entry name" value="Plug_dom_sf"/>
</dbReference>
<dbReference type="Pfam" id="PF00593">
    <property type="entry name" value="TonB_dep_Rec_b-barrel"/>
    <property type="match status" value="1"/>
</dbReference>
<sequence length="1113" mass="124674">MFKGFPKVEVKKGTMLANELLSQSLSAGNFVITVSDDNTILVKKKEKISTIATVNQSFTISGTVIDAAGMPLPGANVIEKGTTNGAQTDFDGNFSLELNDKNAILVISYVGYKTQEVSVNGKTTLIITMQEDAASLDEVMVVGYGTVKKENLTGAVESIRAKDFENNLGPNTSQLLQGVAPNLNVTLDSGGIDEEANISIRGIGSLNGGNPLILVDGVEGNLNRINPRDIESISVLKDAASASIYGARAAFGVILITTKSAKEGNVKVNYNTNLGWSSPTIRTDNFITDGLEWTRLSDKLSLLENSSTYLGYTEEDYAYLEARKQDPTLPSVLIKTVDGVERYIHYGNTDWWKTLFNDSQASQEHNLSLTGGTDKINAYLSGRYYTRDGIYKKHKDVLDNYSLRAKIKAKPYSWLEVENATNVFNKDYSQPATNARNVSGSSNSEDWRKYTYHAAPLYLPTNPDGSFIIKGAYTPNRDIADGTFADLLNGKSRAYEKDFEVFNTSRFVIKPINGLEIKGDYSFRRRNQQENVRIIATPHTNQPNGEGISLYKPNTEIYKELTRDYLYQAINAYADYSFNPLENHTMSALLGFNQEWNSFKRNIASRNGNLSENLNSFNLATGDNIFLTSLEEEWAIRAAFYRVKYNINDKYLIEFNGRFDSSSRFPKNDRLGIFTSTSVAWRVSNESFWEKIQPYIGSFKLRASYGSLGNQNVGPYDYISTMSVNQSNYISNGSLTNYLTTPASVSSNFTWESSSTLDFGFDLSTFNSRFSTTFDWYQRDISDMLTQGKQLPSVFGAEEPLENAADLRTKGFELSINWRDEFKIADKPFGYNVGFILGDSRTHITKFDNPNGDIQQYYVGQELGEVWGYTVEGFFQTDDEYLNHADQTLVNQRIQNNYLINHPVAGDIRFADLDGDGEITPGDRTLADHGDLKRIGNTNPRYNYGITLGANFGGFDLNVFAQGIMQRDWNPGTDNGFFWGAFSRQYQNFYPKSIESMSWSLENPNAYYPRLAVYADRGGPYEGGQLGVNSDKYLQNAAYLRIKNITLGYTLPEKWVKAIHVDNLRVYATGMNLFTFSPLYKNNPDRTIDPEQLGNGNDYPFTKTMAVGLDVKF</sequence>
<dbReference type="STRING" id="1382798.PK35_16270"/>
<dbReference type="InterPro" id="IPR023996">
    <property type="entry name" value="TonB-dep_OMP_SusC/RagA"/>
</dbReference>
<dbReference type="Pfam" id="PF13715">
    <property type="entry name" value="CarbopepD_reg_2"/>
    <property type="match status" value="1"/>
</dbReference>
<dbReference type="Proteomes" id="UP000032361">
    <property type="component" value="Unassembled WGS sequence"/>
</dbReference>
<keyword evidence="4 8" id="KW-0812">Transmembrane</keyword>
<evidence type="ECO:0000256" key="2">
    <source>
        <dbReference type="ARBA" id="ARBA00022448"/>
    </source>
</evidence>
<evidence type="ECO:0000256" key="1">
    <source>
        <dbReference type="ARBA" id="ARBA00004571"/>
    </source>
</evidence>
<keyword evidence="3 8" id="KW-1134">Transmembrane beta strand</keyword>
<keyword evidence="2 8" id="KW-0813">Transport</keyword>
<dbReference type="EMBL" id="JTDV01000018">
    <property type="protein sequence ID" value="KJD31128.1"/>
    <property type="molecule type" value="Genomic_DNA"/>
</dbReference>
<evidence type="ECO:0000256" key="3">
    <source>
        <dbReference type="ARBA" id="ARBA00022452"/>
    </source>
</evidence>
<evidence type="ECO:0000313" key="12">
    <source>
        <dbReference type="EMBL" id="KJD31128.1"/>
    </source>
</evidence>
<keyword evidence="5 9" id="KW-0798">TonB box</keyword>